<feature type="domain" description="Nephrocystin 3-like N-terminal" evidence="2">
    <location>
        <begin position="69"/>
        <end position="242"/>
    </location>
</feature>
<dbReference type="PANTHER" id="PTHR10039:SF14">
    <property type="entry name" value="NACHT DOMAIN-CONTAINING PROTEIN"/>
    <property type="match status" value="1"/>
</dbReference>
<proteinExistence type="predicted"/>
<dbReference type="InterPro" id="IPR027417">
    <property type="entry name" value="P-loop_NTPase"/>
</dbReference>
<dbReference type="Gene3D" id="3.40.50.300">
    <property type="entry name" value="P-loop containing nucleotide triphosphate hydrolases"/>
    <property type="match status" value="1"/>
</dbReference>
<gene>
    <name evidence="3" type="ORF">Moror_5210</name>
</gene>
<dbReference type="EMBL" id="AWSO01000577">
    <property type="protein sequence ID" value="ESK89203.1"/>
    <property type="molecule type" value="Genomic_DNA"/>
</dbReference>
<sequence>MFQNSSGFHIDGGQFYNIHGDHNEITNVYMHDLLRNASVLHAAHNSGERVKNAPRCMSGTREDVISTIMTWIHNKFVPPSNQRILWLHGLAGEGKSAIAQTVAENLCAEKRTSDLIPKLAASFFFSRAHEDRSSAARVFPTIAYQLSNNLPGARDVILRALQEDSSILDLSPNDQLERLIVQPLRLLELTSNVMDVKKLGMSYSVIMIEALDECNDCTSIVQPLVAMSTLLPHLFKIIITSRPESGIHDCFWESITCGITHPLALGDFDARADICSYLVTSFSEIRRRNRRRMTTVPDSFQWPSQDVIDRFVEKSAGLFLYAASIIRFVDHWFESPARRLSKLLTSQPPVSTLLKDHPYAPLDHLYTHILSTIQDYISTLHAVLGPVMSLLVPLSIRDLSTLLSPYVDADEVAAVLERLQPVLRLSSSWNLESPEPIQIYHQSLREFMNDRRRSGNFYLNPSSPHVKLTNCCFHIMAKMLRYNICQLPSHLIQTQNNEGHILDARREEHIPGSLRYACQYWAQHLLLSSLSVAGARQYLDEFIDSNLLHWIECMSLIGRLGKAVQALRLLSNQKRFGSHADIFMDCETFILAFYHQISTAPLAVHLVALPACPRGNGNADCVPLTWDELLRRTVKARDTQPSMLDDDDDIQSHNLLRNVSSRTDVRGNWSVPLAKVLPESITQGNCCGCEESMEE</sequence>
<dbReference type="OrthoDB" id="4760524at2759"/>
<name>V2WQV0_MONRO</name>
<evidence type="ECO:0000259" key="2">
    <source>
        <dbReference type="Pfam" id="PF24883"/>
    </source>
</evidence>
<dbReference type="HOGENOM" id="CLU_000288_6_10_1"/>
<accession>V2WQV0</accession>
<evidence type="ECO:0000313" key="4">
    <source>
        <dbReference type="Proteomes" id="UP000017559"/>
    </source>
</evidence>
<comment type="caution">
    <text evidence="3">The sequence shown here is derived from an EMBL/GenBank/DDBJ whole genome shotgun (WGS) entry which is preliminary data.</text>
</comment>
<keyword evidence="4" id="KW-1185">Reference proteome</keyword>
<dbReference type="InterPro" id="IPR056884">
    <property type="entry name" value="NPHP3-like_N"/>
</dbReference>
<dbReference type="SUPFAM" id="SSF52540">
    <property type="entry name" value="P-loop containing nucleoside triphosphate hydrolases"/>
    <property type="match status" value="1"/>
</dbReference>
<dbReference type="PANTHER" id="PTHR10039">
    <property type="entry name" value="AMELOGENIN"/>
    <property type="match status" value="1"/>
</dbReference>
<organism evidence="3 4">
    <name type="scientific">Moniliophthora roreri (strain MCA 2997)</name>
    <name type="common">Cocoa frosty pod rot fungus</name>
    <name type="synonym">Crinipellis roreri</name>
    <dbReference type="NCBI Taxonomy" id="1381753"/>
    <lineage>
        <taxon>Eukaryota</taxon>
        <taxon>Fungi</taxon>
        <taxon>Dikarya</taxon>
        <taxon>Basidiomycota</taxon>
        <taxon>Agaricomycotina</taxon>
        <taxon>Agaricomycetes</taxon>
        <taxon>Agaricomycetidae</taxon>
        <taxon>Agaricales</taxon>
        <taxon>Marasmiineae</taxon>
        <taxon>Marasmiaceae</taxon>
        <taxon>Moniliophthora</taxon>
    </lineage>
</organism>
<keyword evidence="1" id="KW-0677">Repeat</keyword>
<protein>
    <submittedName>
        <fullName evidence="3">Vegetative incompatibility protein het-e-1</fullName>
    </submittedName>
</protein>
<dbReference type="Pfam" id="PF24883">
    <property type="entry name" value="NPHP3_N"/>
    <property type="match status" value="1"/>
</dbReference>
<dbReference type="Proteomes" id="UP000017559">
    <property type="component" value="Unassembled WGS sequence"/>
</dbReference>
<reference evidence="3 4" key="1">
    <citation type="journal article" date="2014" name="BMC Genomics">
        <title>Genome and secretome analysis of the hemibiotrophic fungal pathogen, Moniliophthora roreri, which causes frosty pod rot disease of cacao: mechanisms of the biotrophic and necrotrophic phases.</title>
        <authorList>
            <person name="Meinhardt L.W."/>
            <person name="Costa G.G.L."/>
            <person name="Thomazella D.P.T."/>
            <person name="Teixeira P.J.P.L."/>
            <person name="Carazzolle M.F."/>
            <person name="Schuster S.C."/>
            <person name="Carlson J.E."/>
            <person name="Guiltinan M.J."/>
            <person name="Mieczkowski P."/>
            <person name="Farmer A."/>
            <person name="Ramaraj T."/>
            <person name="Crozier J."/>
            <person name="Davis R.E."/>
            <person name="Shao J."/>
            <person name="Melnick R.L."/>
            <person name="Pereira G.A.G."/>
            <person name="Bailey B.A."/>
        </authorList>
    </citation>
    <scope>NUCLEOTIDE SEQUENCE [LARGE SCALE GENOMIC DNA]</scope>
    <source>
        <strain evidence="3 4">MCA 2997</strain>
    </source>
</reference>
<evidence type="ECO:0000256" key="1">
    <source>
        <dbReference type="ARBA" id="ARBA00022737"/>
    </source>
</evidence>
<dbReference type="AlphaFoldDB" id="V2WQV0"/>
<evidence type="ECO:0000313" key="3">
    <source>
        <dbReference type="EMBL" id="ESK89203.1"/>
    </source>
</evidence>
<dbReference type="KEGG" id="mrr:Moror_5210"/>
<dbReference type="STRING" id="1381753.V2WQV0"/>